<proteinExistence type="predicted"/>
<dbReference type="AlphaFoldDB" id="A0A7G8BCK3"/>
<protein>
    <submittedName>
        <fullName evidence="1">Uncharacterized protein</fullName>
    </submittedName>
</protein>
<dbReference type="EMBL" id="CP060394">
    <property type="protein sequence ID" value="QNI30273.1"/>
    <property type="molecule type" value="Genomic_DNA"/>
</dbReference>
<gene>
    <name evidence="1" type="ORF">H7849_13880</name>
</gene>
<keyword evidence="2" id="KW-1185">Reference proteome</keyword>
<dbReference type="Proteomes" id="UP000515312">
    <property type="component" value="Chromosome"/>
</dbReference>
<evidence type="ECO:0000313" key="1">
    <source>
        <dbReference type="EMBL" id="QNI30273.1"/>
    </source>
</evidence>
<name>A0A7G8BCK3_9BACT</name>
<evidence type="ECO:0000313" key="2">
    <source>
        <dbReference type="Proteomes" id="UP000515312"/>
    </source>
</evidence>
<sequence>MSALVPGTNGNLYGTTEYGAVLALRAVAQSSAFQQVCHNAQPDARHRLGDLGRKLEGLPVRP</sequence>
<reference evidence="1 2" key="1">
    <citation type="submission" date="2020-08" db="EMBL/GenBank/DDBJ databases">
        <title>Edaphobacter telluris sp. nov. and Acidobacterium dinghuensis sp. nov., two acidobacteria isolated from forest soil.</title>
        <authorList>
            <person name="Fu J."/>
            <person name="Qiu L."/>
        </authorList>
    </citation>
    <scope>NUCLEOTIDE SEQUENCE [LARGE SCALE GENOMIC DNA]</scope>
    <source>
        <strain evidence="1">4Y35</strain>
    </source>
</reference>
<accession>A0A7G8BCK3</accession>
<dbReference type="RefSeq" id="WP_186740039.1">
    <property type="nucleotide sequence ID" value="NZ_CP060394.1"/>
</dbReference>
<dbReference type="KEGG" id="adin:H7849_13880"/>
<organism evidence="1 2">
    <name type="scientific">Alloacidobacterium dinghuense</name>
    <dbReference type="NCBI Taxonomy" id="2763107"/>
    <lineage>
        <taxon>Bacteria</taxon>
        <taxon>Pseudomonadati</taxon>
        <taxon>Acidobacteriota</taxon>
        <taxon>Terriglobia</taxon>
        <taxon>Terriglobales</taxon>
        <taxon>Acidobacteriaceae</taxon>
        <taxon>Alloacidobacterium</taxon>
    </lineage>
</organism>